<feature type="domain" description="Ribosomal RNA-processing protein 7 C-terminal" evidence="3">
    <location>
        <begin position="172"/>
        <end position="285"/>
    </location>
</feature>
<evidence type="ECO:0000313" key="6">
    <source>
        <dbReference type="Proteomes" id="UP000244722"/>
    </source>
</evidence>
<feature type="domain" description="Rrp7 RRM-like N-terminal" evidence="4">
    <location>
        <begin position="9"/>
        <end position="151"/>
    </location>
</feature>
<dbReference type="GO" id="GO:0034456">
    <property type="term" value="C:UTP-C complex"/>
    <property type="evidence" value="ECO:0007669"/>
    <property type="project" value="TreeGrafter"/>
</dbReference>
<dbReference type="Proteomes" id="UP000244722">
    <property type="component" value="Unassembled WGS sequence"/>
</dbReference>
<keyword evidence="2" id="KW-0812">Transmembrane</keyword>
<dbReference type="InterPro" id="IPR040447">
    <property type="entry name" value="RRM_Rrp7"/>
</dbReference>
<feature type="transmembrane region" description="Helical" evidence="2">
    <location>
        <begin position="12"/>
        <end position="32"/>
    </location>
</feature>
<dbReference type="CDD" id="cd12950">
    <property type="entry name" value="RRP7_Rrp7p"/>
    <property type="match status" value="1"/>
</dbReference>
<dbReference type="Pfam" id="PF17799">
    <property type="entry name" value="RRM_Rrp7"/>
    <property type="match status" value="1"/>
</dbReference>
<dbReference type="Pfam" id="PF12923">
    <property type="entry name" value="RRP7"/>
    <property type="match status" value="1"/>
</dbReference>
<protein>
    <submittedName>
        <fullName evidence="5">Ribosomal RNA-processing protein 7-domain-containing protein</fullName>
    </submittedName>
</protein>
<comment type="similarity">
    <text evidence="1">Belongs to the RRP7 family.</text>
</comment>
<keyword evidence="6" id="KW-1185">Reference proteome</keyword>
<gene>
    <name evidence="5" type="ORF">B9Z19DRAFT_1089578</name>
</gene>
<dbReference type="InterPro" id="IPR024326">
    <property type="entry name" value="RRP7_C"/>
</dbReference>
<evidence type="ECO:0000256" key="2">
    <source>
        <dbReference type="SAM" id="Phobius"/>
    </source>
</evidence>
<dbReference type="CDD" id="cd12293">
    <property type="entry name" value="dRRM_Rrp7p"/>
    <property type="match status" value="1"/>
</dbReference>
<evidence type="ECO:0000313" key="5">
    <source>
        <dbReference type="EMBL" id="PUU75844.1"/>
    </source>
</evidence>
<proteinExistence type="inferred from homology"/>
<keyword evidence="2" id="KW-0472">Membrane</keyword>
<dbReference type="GO" id="GO:0032545">
    <property type="term" value="C:CURI complex"/>
    <property type="evidence" value="ECO:0007669"/>
    <property type="project" value="TreeGrafter"/>
</dbReference>
<name>A0A2T6ZKA7_TUBBO</name>
<keyword evidence="2" id="KW-1133">Transmembrane helix</keyword>
<dbReference type="Gene3D" id="6.10.250.1770">
    <property type="match status" value="1"/>
</dbReference>
<evidence type="ECO:0000259" key="3">
    <source>
        <dbReference type="Pfam" id="PF12923"/>
    </source>
</evidence>
<dbReference type="GO" id="GO:0006364">
    <property type="term" value="P:rRNA processing"/>
    <property type="evidence" value="ECO:0007669"/>
    <property type="project" value="TreeGrafter"/>
</dbReference>
<dbReference type="OrthoDB" id="5390at2759"/>
<dbReference type="PANTHER" id="PTHR13191">
    <property type="entry name" value="RIBOSOMAL RNA PROCESSING PROTEIN 7-RELATED"/>
    <property type="match status" value="1"/>
</dbReference>
<reference evidence="5 6" key="1">
    <citation type="submission" date="2017-04" db="EMBL/GenBank/DDBJ databases">
        <title>Draft genome sequence of Tuber borchii Vittad., a whitish edible truffle.</title>
        <authorList>
            <consortium name="DOE Joint Genome Institute"/>
            <person name="Murat C."/>
            <person name="Kuo A."/>
            <person name="Barry K.W."/>
            <person name="Clum A."/>
            <person name="Dockter R.B."/>
            <person name="Fauchery L."/>
            <person name="Iotti M."/>
            <person name="Kohler A."/>
            <person name="Labutti K."/>
            <person name="Lindquist E.A."/>
            <person name="Lipzen A."/>
            <person name="Ohm R.A."/>
            <person name="Wang M."/>
            <person name="Grigoriev I.V."/>
            <person name="Zambonelli A."/>
            <person name="Martin F.M."/>
        </authorList>
    </citation>
    <scope>NUCLEOTIDE SEQUENCE [LARGE SCALE GENOMIC DNA]</scope>
    <source>
        <strain evidence="5 6">Tbo3840</strain>
    </source>
</reference>
<dbReference type="EMBL" id="NESQ01000213">
    <property type="protein sequence ID" value="PUU75844.1"/>
    <property type="molecule type" value="Genomic_DNA"/>
</dbReference>
<organism evidence="5 6">
    <name type="scientific">Tuber borchii</name>
    <name type="common">White truffle</name>
    <dbReference type="NCBI Taxonomy" id="42251"/>
    <lineage>
        <taxon>Eukaryota</taxon>
        <taxon>Fungi</taxon>
        <taxon>Dikarya</taxon>
        <taxon>Ascomycota</taxon>
        <taxon>Pezizomycotina</taxon>
        <taxon>Pezizomycetes</taxon>
        <taxon>Pezizales</taxon>
        <taxon>Tuberaceae</taxon>
        <taxon>Tuber</taxon>
    </lineage>
</organism>
<dbReference type="InterPro" id="IPR040446">
    <property type="entry name" value="RRP7"/>
</dbReference>
<evidence type="ECO:0000256" key="1">
    <source>
        <dbReference type="ARBA" id="ARBA00006110"/>
    </source>
</evidence>
<dbReference type="STRING" id="42251.A0A2T6ZKA7"/>
<dbReference type="GO" id="GO:0000028">
    <property type="term" value="P:ribosomal small subunit assembly"/>
    <property type="evidence" value="ECO:0007669"/>
    <property type="project" value="TreeGrafter"/>
</dbReference>
<comment type="caution">
    <text evidence="5">The sequence shown here is derived from an EMBL/GenBank/DDBJ whole genome shotgun (WGS) entry which is preliminary data.</text>
</comment>
<dbReference type="AlphaFoldDB" id="A0A2T6ZKA7"/>
<sequence>MSPPAQIPDYTILPITLAPTPLVGAATHYLYLRKHAPKQPAPDDPRSLFVVNVPIDAQTAHFRALFSAIGGGRVEKVIFEGEASITCAIGKRKRGCEDEDEDGGRGKVWDRQLRQSGSTAVVVFVDKSSRDLTIKAARNFSKKSPVWGAGISEDVNIPALGISRYLTHHNLTHPSKAHLQASVNTFMTAFEAEETARLRALAKRRQEPDEDGFITVVRGGRTAPAQQEEAKAALERKKGKEKHEGFYKFQVREERKNRQMELLRKFEEDKKRVAERKNLRRFKPF</sequence>
<accession>A0A2T6ZKA7</accession>
<dbReference type="PANTHER" id="PTHR13191:SF0">
    <property type="entry name" value="RIBOSOMAL RNA-PROCESSING PROTEIN 7 HOMOLOG A-RELATED"/>
    <property type="match status" value="1"/>
</dbReference>
<evidence type="ECO:0000259" key="4">
    <source>
        <dbReference type="Pfam" id="PF17799"/>
    </source>
</evidence>